<keyword evidence="1" id="KW-1133">Transmembrane helix</keyword>
<feature type="transmembrane region" description="Helical" evidence="1">
    <location>
        <begin position="887"/>
        <end position="906"/>
    </location>
</feature>
<evidence type="ECO:0000313" key="3">
    <source>
        <dbReference type="Proteomes" id="UP000243579"/>
    </source>
</evidence>
<reference evidence="2 3" key="1">
    <citation type="journal article" date="2014" name="Genome Biol. Evol.">
        <title>The secreted proteins of Achlya hypogyna and Thraustotheca clavata identify the ancestral oomycete secretome and reveal gene acquisitions by horizontal gene transfer.</title>
        <authorList>
            <person name="Misner I."/>
            <person name="Blouin N."/>
            <person name="Leonard G."/>
            <person name="Richards T.A."/>
            <person name="Lane C.E."/>
        </authorList>
    </citation>
    <scope>NUCLEOTIDE SEQUENCE [LARGE SCALE GENOMIC DNA]</scope>
    <source>
        <strain evidence="2 3">ATCC 48635</strain>
    </source>
</reference>
<dbReference type="PROSITE" id="PS51257">
    <property type="entry name" value="PROKAR_LIPOPROTEIN"/>
    <property type="match status" value="1"/>
</dbReference>
<feature type="non-terminal residue" evidence="2">
    <location>
        <position position="1028"/>
    </location>
</feature>
<proteinExistence type="predicted"/>
<feature type="transmembrane region" description="Helical" evidence="1">
    <location>
        <begin position="745"/>
        <end position="766"/>
    </location>
</feature>
<evidence type="ECO:0000313" key="2">
    <source>
        <dbReference type="EMBL" id="OQR83109.1"/>
    </source>
</evidence>
<feature type="transmembrane region" description="Helical" evidence="1">
    <location>
        <begin position="918"/>
        <end position="936"/>
    </location>
</feature>
<evidence type="ECO:0000256" key="1">
    <source>
        <dbReference type="SAM" id="Phobius"/>
    </source>
</evidence>
<protein>
    <recommendedName>
        <fullName evidence="4">Transmembrane protein</fullName>
    </recommendedName>
</protein>
<dbReference type="EMBL" id="JNBR01002314">
    <property type="protein sequence ID" value="OQR83109.1"/>
    <property type="molecule type" value="Genomic_DNA"/>
</dbReference>
<sequence>MVGRSHAQRLEAWLGVVYVLLSLGGCVWYTHLLRPSFANDLWWAGYNITGYQAFLLDLANQFLATNSNGTLDILSPSATVFKTYTALDASTLIYTPYMHDVVLGQLTTVEYAVPQLRRLSTYWCMRMNVQHCWVDFNRALRWPTRHNAAVYMEAILRNQPWVPYLALWGGAGLRFNVAIQRGLEETQRGRDFLAQMATAYTSTSVADELAYWMSFDLTIFELQWQSRWQPGISETIVIKNALGMQQHLTLKALDQVTGPWSSQSLFWMPLNDLYSGMIMNRSFVRGTSRFFGANVSTQLPVVNLESFRGMADARGNLVGKAWVFHTFVGPYISIDCRYKLCPPKIVTAYNWFHHNLHEQLGKSPELFDSYTKLLTPVFAPTPPTWLNYTFYGGDPMCILGSGTTYVQQSFDFFDDCSQKSPLTVQPTTVALLFGVLAQQTTTPTSVVAICNLQKSAQCLASLSAAVSFLQKLVMPSDLTALLRSIPPIVQTIDVGFMQFVTTRNGSWTLLQQPLLDTDGAWSFYGWCFLADWATGLREVVAFEGDASTVVLLSNAYSGQRYVTSDQPLEVATTMIFYLVVSTTVYLLGVGALIVIYALRTRGHIVGRNLLRFNRLAGSVWVGRNLLLMRGMSAVLILSTAQPSLVATHGYSRLVAEPRPWLATAILVGETTWLAYCLNDYLVVVLPKSLMLVYSPMSSGFAWLMTAILEFVSPAQLTISIDRVCTGADMDFGVFCTSGSIYVGDIRRVCLLAGLQLVAVLVSVVIAHTVRKLVDVKCSSREDSLLISGLPAVTIFADAKRDDVSLYDQATCLLCGLVPLSFRGRRYVFDLKLWSMFPDTVSTDPQPEAFKPDGTFLVRARSMATARPPPSMDLIKIAVRQGRRGRRIAASFGLVYMVAAIAGSLSYFEVTQTNLANDLYWVGFNVTGAHAFFATWLNEQLVLGAKDLNTQLDSPSINQLGTFATSPAFVTTVNNYGAWLQHNDLNRVESAIAGLRVSDACMAPWIFTQYCYLDFNQMWPMAYSARRRM</sequence>
<dbReference type="OrthoDB" id="73567at2759"/>
<evidence type="ECO:0008006" key="4">
    <source>
        <dbReference type="Google" id="ProtNLM"/>
    </source>
</evidence>
<feature type="transmembrane region" description="Helical" evidence="1">
    <location>
        <begin position="660"/>
        <end position="677"/>
    </location>
</feature>
<accession>A0A1V9YBN8</accession>
<keyword evidence="1" id="KW-0812">Transmembrane</keyword>
<dbReference type="Proteomes" id="UP000243579">
    <property type="component" value="Unassembled WGS sequence"/>
</dbReference>
<comment type="caution">
    <text evidence="2">The sequence shown here is derived from an EMBL/GenBank/DDBJ whole genome shotgun (WGS) entry which is preliminary data.</text>
</comment>
<keyword evidence="1" id="KW-0472">Membrane</keyword>
<feature type="transmembrane region" description="Helical" evidence="1">
    <location>
        <begin position="619"/>
        <end position="640"/>
    </location>
</feature>
<feature type="transmembrane region" description="Helical" evidence="1">
    <location>
        <begin position="12"/>
        <end position="31"/>
    </location>
</feature>
<keyword evidence="3" id="KW-1185">Reference proteome</keyword>
<name>A0A1V9YBN8_ACHHY</name>
<organism evidence="2 3">
    <name type="scientific">Achlya hypogyna</name>
    <name type="common">Oomycete</name>
    <name type="synonym">Protoachlya hypogyna</name>
    <dbReference type="NCBI Taxonomy" id="1202772"/>
    <lineage>
        <taxon>Eukaryota</taxon>
        <taxon>Sar</taxon>
        <taxon>Stramenopiles</taxon>
        <taxon>Oomycota</taxon>
        <taxon>Saprolegniomycetes</taxon>
        <taxon>Saprolegniales</taxon>
        <taxon>Achlyaceae</taxon>
        <taxon>Achlya</taxon>
    </lineage>
</organism>
<feature type="transmembrane region" description="Helical" evidence="1">
    <location>
        <begin position="689"/>
        <end position="708"/>
    </location>
</feature>
<gene>
    <name evidence="2" type="ORF">ACHHYP_15089</name>
</gene>
<feature type="transmembrane region" description="Helical" evidence="1">
    <location>
        <begin position="574"/>
        <end position="598"/>
    </location>
</feature>
<dbReference type="AlphaFoldDB" id="A0A1V9YBN8"/>